<dbReference type="Gene3D" id="3.30.2230.10">
    <property type="entry name" value="DUSP-like"/>
    <property type="match status" value="1"/>
</dbReference>
<protein>
    <recommendedName>
        <fullName evidence="1">DUSP domain-containing protein</fullName>
    </recommendedName>
</protein>
<accession>A0AAD1X9L7</accession>
<evidence type="ECO:0000313" key="3">
    <source>
        <dbReference type="Proteomes" id="UP001295684"/>
    </source>
</evidence>
<name>A0AAD1X9L7_EUPCR</name>
<comment type="caution">
    <text evidence="2">The sequence shown here is derived from an EMBL/GenBank/DDBJ whole genome shotgun (WGS) entry which is preliminary data.</text>
</comment>
<sequence>MDVSTNQDPPSDPLNLRSSILVNREPLNYIKKIRTAKPTSRPTEVNKKPKINIKPNVTKNLTTLRGVFKSDFNQVTKALNQSKSKSISKNASNMSPSHNITLSINNSGTPNTAAPLSAKMPLNSKKISSQKICMKHHIETPNGSKSDNKEGILVVYKCICKRRSEKTSNPCSNYCAYLPPGKQRDIILSEKCKTNKSSENSEIWYAISAKWWKKWCDFVNIEYQEITSPSLEKVMSAQNLEGDYYQQDNTSKSPRKVSSQNLKYNEYQQRQEVTQSVISVTELYDRPDRINNSEICEYSDEYLAFTLKNNVQELYDYIRVNHLVWRYIKRWYGYDHEVIINP</sequence>
<dbReference type="Pfam" id="PF06337">
    <property type="entry name" value="DUSP"/>
    <property type="match status" value="1"/>
</dbReference>
<dbReference type="Proteomes" id="UP001295684">
    <property type="component" value="Unassembled WGS sequence"/>
</dbReference>
<evidence type="ECO:0000313" key="2">
    <source>
        <dbReference type="EMBL" id="CAI2368244.1"/>
    </source>
</evidence>
<dbReference type="SUPFAM" id="SSF143791">
    <property type="entry name" value="DUSP-like"/>
    <property type="match status" value="1"/>
</dbReference>
<reference evidence="2" key="1">
    <citation type="submission" date="2023-07" db="EMBL/GenBank/DDBJ databases">
        <authorList>
            <consortium name="AG Swart"/>
            <person name="Singh M."/>
            <person name="Singh A."/>
            <person name="Seah K."/>
            <person name="Emmerich C."/>
        </authorList>
    </citation>
    <scope>NUCLEOTIDE SEQUENCE</scope>
    <source>
        <strain evidence="2">DP1</strain>
    </source>
</reference>
<proteinExistence type="predicted"/>
<gene>
    <name evidence="2" type="ORF">ECRASSUSDP1_LOCUS9535</name>
</gene>
<dbReference type="PROSITE" id="PS51283">
    <property type="entry name" value="DUSP"/>
    <property type="match status" value="1"/>
</dbReference>
<organism evidence="2 3">
    <name type="scientific">Euplotes crassus</name>
    <dbReference type="NCBI Taxonomy" id="5936"/>
    <lineage>
        <taxon>Eukaryota</taxon>
        <taxon>Sar</taxon>
        <taxon>Alveolata</taxon>
        <taxon>Ciliophora</taxon>
        <taxon>Intramacronucleata</taxon>
        <taxon>Spirotrichea</taxon>
        <taxon>Hypotrichia</taxon>
        <taxon>Euplotida</taxon>
        <taxon>Euplotidae</taxon>
        <taxon>Moneuplotes</taxon>
    </lineage>
</organism>
<dbReference type="InterPro" id="IPR035927">
    <property type="entry name" value="DUSP-like_sf"/>
</dbReference>
<dbReference type="InterPro" id="IPR006615">
    <property type="entry name" value="Pept_C19_DUSP"/>
</dbReference>
<dbReference type="GO" id="GO:0004843">
    <property type="term" value="F:cysteine-type deubiquitinase activity"/>
    <property type="evidence" value="ECO:0007669"/>
    <property type="project" value="InterPro"/>
</dbReference>
<dbReference type="AlphaFoldDB" id="A0AAD1X9L7"/>
<dbReference type="EMBL" id="CAMPGE010009378">
    <property type="protein sequence ID" value="CAI2368244.1"/>
    <property type="molecule type" value="Genomic_DNA"/>
</dbReference>
<feature type="domain" description="DUSP" evidence="1">
    <location>
        <begin position="178"/>
        <end position="342"/>
    </location>
</feature>
<keyword evidence="3" id="KW-1185">Reference proteome</keyword>
<dbReference type="SMART" id="SM00695">
    <property type="entry name" value="DUSP"/>
    <property type="match status" value="1"/>
</dbReference>
<evidence type="ECO:0000259" key="1">
    <source>
        <dbReference type="PROSITE" id="PS51283"/>
    </source>
</evidence>